<sequence>MVVSSSAASRPAARREVRWTGLVAALVAAAWLLGSSPEPSEPAGDGASPPARSVGSVWPSAPRASMPSALGDGGTYTPGFFVDVKTSIGPAVTADGAFVQLLVVPDAGAILELRRLPAESAPQFFGFTSGTGWVAWAESSEDASGRRTTSMWVIGSDLKGAPRRIVADAGDVRQTDSTYDLAIVDGRLHWTAIGPGDDASTELRSVVVDGGDPRTTTIPRLWSPVAWPWLMDSTDAVGGGRIVLMNRLDRATREFTVGPADFPACGATWCRSIVVDDGSSGRVDLVRVDGTERRRVAGPDVGFPVTDVAVLDRFEVLTGLDPASRAAQGRPLQIYDIARDATVTVASDAISVRYSGGFLWWSSGFEDRVSWTALELRALT</sequence>
<comment type="caution">
    <text evidence="2">The sequence shown here is derived from an EMBL/GenBank/DDBJ whole genome shotgun (WGS) entry which is preliminary data.</text>
</comment>
<keyword evidence="3" id="KW-1185">Reference proteome</keyword>
<accession>A0ABQ4CUB1</accession>
<feature type="region of interest" description="Disordered" evidence="1">
    <location>
        <begin position="37"/>
        <end position="63"/>
    </location>
</feature>
<reference evidence="2 3" key="1">
    <citation type="submission" date="2021-01" db="EMBL/GenBank/DDBJ databases">
        <title>Whole genome shotgun sequence of Asanoa siamensis NBRC 107932.</title>
        <authorList>
            <person name="Komaki H."/>
            <person name="Tamura T."/>
        </authorList>
    </citation>
    <scope>NUCLEOTIDE SEQUENCE [LARGE SCALE GENOMIC DNA]</scope>
    <source>
        <strain evidence="2 3">NBRC 107932</strain>
    </source>
</reference>
<evidence type="ECO:0000313" key="3">
    <source>
        <dbReference type="Proteomes" id="UP000604117"/>
    </source>
</evidence>
<proteinExistence type="predicted"/>
<dbReference type="Proteomes" id="UP000604117">
    <property type="component" value="Unassembled WGS sequence"/>
</dbReference>
<name>A0ABQ4CUB1_9ACTN</name>
<evidence type="ECO:0000256" key="1">
    <source>
        <dbReference type="SAM" id="MobiDB-lite"/>
    </source>
</evidence>
<protein>
    <submittedName>
        <fullName evidence="2">Uncharacterized protein</fullName>
    </submittedName>
</protein>
<organism evidence="2 3">
    <name type="scientific">Asanoa siamensis</name>
    <dbReference type="NCBI Taxonomy" id="926357"/>
    <lineage>
        <taxon>Bacteria</taxon>
        <taxon>Bacillati</taxon>
        <taxon>Actinomycetota</taxon>
        <taxon>Actinomycetes</taxon>
        <taxon>Micromonosporales</taxon>
        <taxon>Micromonosporaceae</taxon>
        <taxon>Asanoa</taxon>
    </lineage>
</organism>
<dbReference type="EMBL" id="BONE01000033">
    <property type="protein sequence ID" value="GIF74588.1"/>
    <property type="molecule type" value="Genomic_DNA"/>
</dbReference>
<gene>
    <name evidence="2" type="ORF">Asi02nite_41060</name>
</gene>
<evidence type="ECO:0000313" key="2">
    <source>
        <dbReference type="EMBL" id="GIF74588.1"/>
    </source>
</evidence>